<dbReference type="InterPro" id="IPR018253">
    <property type="entry name" value="DnaJ_domain_CS"/>
</dbReference>
<dbReference type="Gene3D" id="1.10.287.110">
    <property type="entry name" value="DnaJ domain"/>
    <property type="match status" value="1"/>
</dbReference>
<protein>
    <recommendedName>
        <fullName evidence="2">DnaJ homolog subfamily B member 9</fullName>
    </recommendedName>
    <alternativeName>
        <fullName evidence="3">Endoplasmic reticulum DNA J domain-containing protein 4</fullName>
    </alternativeName>
</protein>
<dbReference type="PROSITE" id="PS00636">
    <property type="entry name" value="DNAJ_1"/>
    <property type="match status" value="1"/>
</dbReference>
<evidence type="ECO:0000256" key="2">
    <source>
        <dbReference type="ARBA" id="ARBA00040158"/>
    </source>
</evidence>
<keyword evidence="1" id="KW-0143">Chaperone</keyword>
<dbReference type="GO" id="GO:0036503">
    <property type="term" value="P:ERAD pathway"/>
    <property type="evidence" value="ECO:0007669"/>
    <property type="project" value="TreeGrafter"/>
</dbReference>
<name>A0A815JXL7_ADIRI</name>
<accession>A0A815JXL7</accession>
<feature type="chain" id="PRO_5032296724" description="DnaJ homolog subfamily B member 9" evidence="6">
    <location>
        <begin position="22"/>
        <end position="204"/>
    </location>
</feature>
<proteinExistence type="predicted"/>
<dbReference type="SUPFAM" id="SSF46565">
    <property type="entry name" value="Chaperone J-domain"/>
    <property type="match status" value="1"/>
</dbReference>
<dbReference type="Proteomes" id="UP000663852">
    <property type="component" value="Unassembled WGS sequence"/>
</dbReference>
<reference evidence="8" key="1">
    <citation type="submission" date="2021-02" db="EMBL/GenBank/DDBJ databases">
        <authorList>
            <person name="Nowell W R."/>
        </authorList>
    </citation>
    <scope>NUCLEOTIDE SEQUENCE</scope>
</reference>
<dbReference type="EMBL" id="CAJNOJ010000308">
    <property type="protein sequence ID" value="CAF1388160.1"/>
    <property type="molecule type" value="Genomic_DNA"/>
</dbReference>
<dbReference type="OrthoDB" id="10250354at2759"/>
<dbReference type="GO" id="GO:0051087">
    <property type="term" value="F:protein-folding chaperone binding"/>
    <property type="evidence" value="ECO:0007669"/>
    <property type="project" value="TreeGrafter"/>
</dbReference>
<evidence type="ECO:0000256" key="4">
    <source>
        <dbReference type="ARBA" id="ARBA00045428"/>
    </source>
</evidence>
<dbReference type="InterPro" id="IPR001623">
    <property type="entry name" value="DnaJ_domain"/>
</dbReference>
<dbReference type="CDD" id="cd06257">
    <property type="entry name" value="DnaJ"/>
    <property type="match status" value="1"/>
</dbReference>
<evidence type="ECO:0000256" key="1">
    <source>
        <dbReference type="ARBA" id="ARBA00023186"/>
    </source>
</evidence>
<dbReference type="GO" id="GO:0005783">
    <property type="term" value="C:endoplasmic reticulum"/>
    <property type="evidence" value="ECO:0007669"/>
    <property type="project" value="TreeGrafter"/>
</dbReference>
<sequence length="204" mass="23753">MDTGIWIHLLTLLSSLIIVAGKDYYELLGVKRDATDKEIKRRFRQLALQYHPDKNKDPKAEETFRAISEAYDVLIDPKKRQQYNAQGHEFYTSSADPNGFSSFHFNMNDFNRHFDTESYFSPYDEHDSFAFPFDSIFDEHDGEAAYFTDGNHYDFADFFGGFDGGESIHMHTPGSSQQNCRTIRLQMNTPSVLHHSFRISFFEE</sequence>
<evidence type="ECO:0000256" key="6">
    <source>
        <dbReference type="SAM" id="SignalP"/>
    </source>
</evidence>
<dbReference type="Pfam" id="PF00226">
    <property type="entry name" value="DnaJ"/>
    <property type="match status" value="1"/>
</dbReference>
<evidence type="ECO:0000259" key="7">
    <source>
        <dbReference type="PROSITE" id="PS50076"/>
    </source>
</evidence>
<gene>
    <name evidence="8" type="ORF">EDS130_LOCUS35316</name>
</gene>
<comment type="function">
    <text evidence="4">Co-chaperone for Hsp70 protein HSPA5/BiP that acts as a key repressor of the ERN1/IRE1-mediated unfolded protein response (UPR). J domain-containing co-chaperones stimulate the ATPase activity of Hsp70 proteins and are required for efficient substrate recognition by Hsp70 proteins. In the unstressed endoplasmic reticulum, interacts with the luminal region of ERN1/IRE1 and selectively recruits HSPA5/BiP: HSPA5/BiP disrupts the dimerization of the active ERN1/IRE1 luminal region, thereby inactivating ERN1/IRE1. Also involved in endoplasmic reticulum-associated degradation (ERAD) of misfolded proteins. Required for survival of B-cell progenitors and normal antibody production.</text>
</comment>
<dbReference type="PANTHER" id="PTHR44360">
    <property type="entry name" value="DNAJ HOMOLOG SUBFAMILY B MEMBER 9"/>
    <property type="match status" value="1"/>
</dbReference>
<evidence type="ECO:0000256" key="3">
    <source>
        <dbReference type="ARBA" id="ARBA00041533"/>
    </source>
</evidence>
<dbReference type="InterPro" id="IPR036869">
    <property type="entry name" value="J_dom_sf"/>
</dbReference>
<dbReference type="InterPro" id="IPR051948">
    <property type="entry name" value="Hsp70_co-chaperone_J-domain"/>
</dbReference>
<feature type="domain" description="J" evidence="7">
    <location>
        <begin position="23"/>
        <end position="87"/>
    </location>
</feature>
<dbReference type="PANTHER" id="PTHR44360:SF1">
    <property type="entry name" value="DNAJ HOMOLOG SUBFAMILY B MEMBER 9"/>
    <property type="match status" value="1"/>
</dbReference>
<evidence type="ECO:0000256" key="5">
    <source>
        <dbReference type="ARBA" id="ARBA00046365"/>
    </source>
</evidence>
<comment type="subunit">
    <text evidence="5">Interacts with HSPA5/BiP; interaction is direct. Interacts with ERN1/IRE1 (via the luminal region). Interacts with DERL1.</text>
</comment>
<evidence type="ECO:0000313" key="8">
    <source>
        <dbReference type="EMBL" id="CAF1388160.1"/>
    </source>
</evidence>
<dbReference type="PRINTS" id="PR00625">
    <property type="entry name" value="JDOMAIN"/>
</dbReference>
<dbReference type="PROSITE" id="PS50076">
    <property type="entry name" value="DNAJ_2"/>
    <property type="match status" value="1"/>
</dbReference>
<keyword evidence="6" id="KW-0732">Signal</keyword>
<evidence type="ECO:0000313" key="9">
    <source>
        <dbReference type="Proteomes" id="UP000663852"/>
    </source>
</evidence>
<organism evidence="8 9">
    <name type="scientific">Adineta ricciae</name>
    <name type="common">Rotifer</name>
    <dbReference type="NCBI Taxonomy" id="249248"/>
    <lineage>
        <taxon>Eukaryota</taxon>
        <taxon>Metazoa</taxon>
        <taxon>Spiralia</taxon>
        <taxon>Gnathifera</taxon>
        <taxon>Rotifera</taxon>
        <taxon>Eurotatoria</taxon>
        <taxon>Bdelloidea</taxon>
        <taxon>Adinetida</taxon>
        <taxon>Adinetidae</taxon>
        <taxon>Adineta</taxon>
    </lineage>
</organism>
<dbReference type="GO" id="GO:0051787">
    <property type="term" value="F:misfolded protein binding"/>
    <property type="evidence" value="ECO:0007669"/>
    <property type="project" value="TreeGrafter"/>
</dbReference>
<dbReference type="SMART" id="SM00271">
    <property type="entry name" value="DnaJ"/>
    <property type="match status" value="1"/>
</dbReference>
<comment type="caution">
    <text evidence="8">The sequence shown here is derived from an EMBL/GenBank/DDBJ whole genome shotgun (WGS) entry which is preliminary data.</text>
</comment>
<feature type="signal peptide" evidence="6">
    <location>
        <begin position="1"/>
        <end position="21"/>
    </location>
</feature>
<dbReference type="AlphaFoldDB" id="A0A815JXL7"/>